<evidence type="ECO:0000256" key="5">
    <source>
        <dbReference type="ARBA" id="ARBA00023136"/>
    </source>
</evidence>
<dbReference type="InterPro" id="IPR013784">
    <property type="entry name" value="Carb-bd-like_fold"/>
</dbReference>
<dbReference type="Gene3D" id="2.60.40.1120">
    <property type="entry name" value="Carboxypeptidase-like, regulatory domain"/>
    <property type="match status" value="1"/>
</dbReference>
<feature type="chain" id="PRO_5046599159" evidence="7">
    <location>
        <begin position="32"/>
        <end position="938"/>
    </location>
</feature>
<accession>A0ABW8JYN0</accession>
<evidence type="ECO:0000259" key="8">
    <source>
        <dbReference type="Pfam" id="PF07715"/>
    </source>
</evidence>
<proteinExistence type="predicted"/>
<keyword evidence="6" id="KW-0998">Cell outer membrane</keyword>
<evidence type="ECO:0000313" key="10">
    <source>
        <dbReference type="EMBL" id="MFK2915671.1"/>
    </source>
</evidence>
<comment type="subcellular location">
    <subcellularLocation>
        <location evidence="1">Cell outer membrane</location>
        <topology evidence="1">Multi-pass membrane protein</topology>
    </subcellularLocation>
</comment>
<evidence type="ECO:0000256" key="3">
    <source>
        <dbReference type="ARBA" id="ARBA00022452"/>
    </source>
</evidence>
<dbReference type="Proteomes" id="UP001620408">
    <property type="component" value="Unassembled WGS sequence"/>
</dbReference>
<keyword evidence="2" id="KW-0813">Transport</keyword>
<keyword evidence="4" id="KW-0812">Transmembrane</keyword>
<keyword evidence="5" id="KW-0472">Membrane</keyword>
<dbReference type="Pfam" id="PF13620">
    <property type="entry name" value="CarboxypepD_reg"/>
    <property type="match status" value="1"/>
</dbReference>
<evidence type="ECO:0000256" key="6">
    <source>
        <dbReference type="ARBA" id="ARBA00023237"/>
    </source>
</evidence>
<evidence type="ECO:0000256" key="2">
    <source>
        <dbReference type="ARBA" id="ARBA00022448"/>
    </source>
</evidence>
<comment type="caution">
    <text evidence="10">The sequence shown here is derived from an EMBL/GenBank/DDBJ whole genome shotgun (WGS) entry which is preliminary data.</text>
</comment>
<feature type="domain" description="TonB-dependent transporter Oar-like beta-barrel" evidence="9">
    <location>
        <begin position="251"/>
        <end position="340"/>
    </location>
</feature>
<keyword evidence="11" id="KW-1185">Reference proteome</keyword>
<dbReference type="PANTHER" id="PTHR30069:SF46">
    <property type="entry name" value="OAR PROTEIN"/>
    <property type="match status" value="1"/>
</dbReference>
<evidence type="ECO:0000256" key="1">
    <source>
        <dbReference type="ARBA" id="ARBA00004571"/>
    </source>
</evidence>
<feature type="domain" description="TonB-dependent transporter Oar-like beta-barrel" evidence="9">
    <location>
        <begin position="374"/>
        <end position="852"/>
    </location>
</feature>
<dbReference type="Pfam" id="PF07715">
    <property type="entry name" value="Plug"/>
    <property type="match status" value="1"/>
</dbReference>
<dbReference type="InterPro" id="IPR039426">
    <property type="entry name" value="TonB-dep_rcpt-like"/>
</dbReference>
<feature type="domain" description="TonB-dependent transporter Oar-like beta-barrel" evidence="9">
    <location>
        <begin position="866"/>
        <end position="931"/>
    </location>
</feature>
<keyword evidence="3" id="KW-1134">Transmembrane beta strand</keyword>
<dbReference type="SUPFAM" id="SSF56935">
    <property type="entry name" value="Porins"/>
    <property type="match status" value="1"/>
</dbReference>
<name>A0ABW8JYN0_9GAMM</name>
<dbReference type="InterPro" id="IPR057601">
    <property type="entry name" value="Oar-like_b-barrel"/>
</dbReference>
<dbReference type="EMBL" id="JADIKD010000004">
    <property type="protein sequence ID" value="MFK2915671.1"/>
    <property type="molecule type" value="Genomic_DNA"/>
</dbReference>
<reference evidence="10 11" key="1">
    <citation type="submission" date="2020-10" db="EMBL/GenBank/DDBJ databases">
        <title>Phylogeny of dyella-like bacteria.</title>
        <authorList>
            <person name="Fu J."/>
        </authorList>
    </citation>
    <scope>NUCLEOTIDE SEQUENCE [LARGE SCALE GENOMIC DNA]</scope>
    <source>
        <strain evidence="10 11">BB4</strain>
    </source>
</reference>
<sequence>MASKHALSRQISLALAGLLTTAALLPAASFAQNSTATVRGHVNAPQGQTPTEVVATNLKNGFTVRAPVNAGGNYTLPSLAPGSYRVEAKGTGASQEVTVQVGQSLVLNLDAAAAATATANAQNLQGVTVSANTLFETRTSEVGTNISQAQINTLPQNERNFLDFAKLVPGVTVSRDPNSKSFSAGGQSAENVNVFIDGASLKNNVLKGGIAGQDSTRGNPFSQEAVQEFRVLTQNYKAEYEQAGTAIITAVTKSGTNEFHGSVYDYFQNKAMISQDSFDKKNNVKKPNYQRQQRGFSLGGPILKDTLTFFVNYDERKDTGNTSVSIADPRFKQYNGTFSAPFHEKTFFGKLSWQVNQDNNVDLSLTTRRDNEVIGFGQTTAYSARSNRKNRVDDLLLKWQSRGNNWTNDLMLDAGTAKWNPAAAQPDLVQQVYENNVAIIGGGVNAQNKGQTQRTLRDDLTLTGLSWHGDHTVKMGIKYAAYGITVEQNNNAVPAFYYQEGTNYPGGFNTPYRAVYSPFGANANLHTNQFGTYIQDDWDVTQRLQVNLGLRWDYETNALNKDYVTPQIQYDTLNYLGLQNYISTGNNRSGYKGAIQPRVGFSLDVSKDGDQSTTIFGGAGRYFDRTPFDWIAQEALHAAVPNYTFRFAAPGQTPKAGEIPWNPAYLSKSGLDALLASGVPGLGTEIDVVNNKTRPPHTDQFSLGVRQTFGDWTGSLTLARVLGYDQFTWVWNRKVEPGFVVDLPPGSPFNVVLHNAYKKTQSSSVLISLDKPYTKASGWGMGVAYTYQNARTQGNDNYSLDYVSPAGYPAGHVGEKHHLVVNGIVTGPWDTRLTGIFTYGSGQPFEVFKSSATCDYNCSFYHWGAYGQKYVNLDLSIAKEFRWGDSQALELRFDVMNVFNRDVQNAFEGNFYSPNFGKATGADPNQSRRFQIGARYSF</sequence>
<keyword evidence="7" id="KW-0732">Signal</keyword>
<dbReference type="Gene3D" id="2.40.170.20">
    <property type="entry name" value="TonB-dependent receptor, beta-barrel domain"/>
    <property type="match status" value="1"/>
</dbReference>
<dbReference type="InterPro" id="IPR036942">
    <property type="entry name" value="Beta-barrel_TonB_sf"/>
</dbReference>
<dbReference type="InterPro" id="IPR012910">
    <property type="entry name" value="Plug_dom"/>
</dbReference>
<protein>
    <submittedName>
        <fullName evidence="10">TonB-dependent receptor</fullName>
    </submittedName>
</protein>
<evidence type="ECO:0000256" key="7">
    <source>
        <dbReference type="SAM" id="SignalP"/>
    </source>
</evidence>
<dbReference type="SUPFAM" id="SSF49452">
    <property type="entry name" value="Starch-binding domain-like"/>
    <property type="match status" value="1"/>
</dbReference>
<evidence type="ECO:0000259" key="9">
    <source>
        <dbReference type="Pfam" id="PF25183"/>
    </source>
</evidence>
<organism evidence="10 11">
    <name type="scientific">Dyella koreensis</name>
    <dbReference type="NCBI Taxonomy" id="311235"/>
    <lineage>
        <taxon>Bacteria</taxon>
        <taxon>Pseudomonadati</taxon>
        <taxon>Pseudomonadota</taxon>
        <taxon>Gammaproteobacteria</taxon>
        <taxon>Lysobacterales</taxon>
        <taxon>Rhodanobacteraceae</taxon>
        <taxon>Dyella</taxon>
    </lineage>
</organism>
<dbReference type="Pfam" id="PF25183">
    <property type="entry name" value="OMP_b-brl_4"/>
    <property type="match status" value="3"/>
</dbReference>
<gene>
    <name evidence="10" type="ORF">ISS97_00235</name>
</gene>
<evidence type="ECO:0000313" key="11">
    <source>
        <dbReference type="Proteomes" id="UP001620408"/>
    </source>
</evidence>
<feature type="signal peptide" evidence="7">
    <location>
        <begin position="1"/>
        <end position="31"/>
    </location>
</feature>
<keyword evidence="10" id="KW-0675">Receptor</keyword>
<feature type="domain" description="TonB-dependent receptor plug" evidence="8">
    <location>
        <begin position="144"/>
        <end position="244"/>
    </location>
</feature>
<dbReference type="PANTHER" id="PTHR30069">
    <property type="entry name" value="TONB-DEPENDENT OUTER MEMBRANE RECEPTOR"/>
    <property type="match status" value="1"/>
</dbReference>
<dbReference type="RefSeq" id="WP_379987379.1">
    <property type="nucleotide sequence ID" value="NZ_JADIKD010000004.1"/>
</dbReference>
<evidence type="ECO:0000256" key="4">
    <source>
        <dbReference type="ARBA" id="ARBA00022692"/>
    </source>
</evidence>